<organism evidence="2 3">
    <name type="scientific">Rubripirellula amarantea</name>
    <dbReference type="NCBI Taxonomy" id="2527999"/>
    <lineage>
        <taxon>Bacteria</taxon>
        <taxon>Pseudomonadati</taxon>
        <taxon>Planctomycetota</taxon>
        <taxon>Planctomycetia</taxon>
        <taxon>Pirellulales</taxon>
        <taxon>Pirellulaceae</taxon>
        <taxon>Rubripirellula</taxon>
    </lineage>
</organism>
<keyword evidence="3" id="KW-1185">Reference proteome</keyword>
<accession>A0A5C5WWR5</accession>
<evidence type="ECO:0000256" key="1">
    <source>
        <dbReference type="SAM" id="Phobius"/>
    </source>
</evidence>
<keyword evidence="1" id="KW-0472">Membrane</keyword>
<keyword evidence="1" id="KW-0812">Transmembrane</keyword>
<keyword evidence="1" id="KW-1133">Transmembrane helix</keyword>
<proteinExistence type="predicted"/>
<gene>
    <name evidence="2" type="ORF">Pla22_28110</name>
</gene>
<dbReference type="EMBL" id="SJPI01000001">
    <property type="protein sequence ID" value="TWT55157.1"/>
    <property type="molecule type" value="Genomic_DNA"/>
</dbReference>
<dbReference type="AlphaFoldDB" id="A0A5C5WWR5"/>
<dbReference type="Proteomes" id="UP000316598">
    <property type="component" value="Unassembled WGS sequence"/>
</dbReference>
<evidence type="ECO:0000313" key="2">
    <source>
        <dbReference type="EMBL" id="TWT55157.1"/>
    </source>
</evidence>
<evidence type="ECO:0000313" key="3">
    <source>
        <dbReference type="Proteomes" id="UP000316598"/>
    </source>
</evidence>
<comment type="caution">
    <text evidence="2">The sequence shown here is derived from an EMBL/GenBank/DDBJ whole genome shotgun (WGS) entry which is preliminary data.</text>
</comment>
<protein>
    <submittedName>
        <fullName evidence="2">Uncharacterized protein</fullName>
    </submittedName>
</protein>
<reference evidence="2 3" key="1">
    <citation type="submission" date="2019-02" db="EMBL/GenBank/DDBJ databases">
        <title>Deep-cultivation of Planctomycetes and their phenomic and genomic characterization uncovers novel biology.</title>
        <authorList>
            <person name="Wiegand S."/>
            <person name="Jogler M."/>
            <person name="Boedeker C."/>
            <person name="Pinto D."/>
            <person name="Vollmers J."/>
            <person name="Rivas-Marin E."/>
            <person name="Kohn T."/>
            <person name="Peeters S.H."/>
            <person name="Heuer A."/>
            <person name="Rast P."/>
            <person name="Oberbeckmann S."/>
            <person name="Bunk B."/>
            <person name="Jeske O."/>
            <person name="Meyerdierks A."/>
            <person name="Storesund J.E."/>
            <person name="Kallscheuer N."/>
            <person name="Luecker S."/>
            <person name="Lage O.M."/>
            <person name="Pohl T."/>
            <person name="Merkel B.J."/>
            <person name="Hornburger P."/>
            <person name="Mueller R.-W."/>
            <person name="Bruemmer F."/>
            <person name="Labrenz M."/>
            <person name="Spormann A.M."/>
            <person name="Op Den Camp H."/>
            <person name="Overmann J."/>
            <person name="Amann R."/>
            <person name="Jetten M.S.M."/>
            <person name="Mascher T."/>
            <person name="Medema M.H."/>
            <person name="Devos D.P."/>
            <person name="Kaster A.-K."/>
            <person name="Ovreas L."/>
            <person name="Rohde M."/>
            <person name="Galperin M.Y."/>
            <person name="Jogler C."/>
        </authorList>
    </citation>
    <scope>NUCLEOTIDE SEQUENCE [LARGE SCALE GENOMIC DNA]</scope>
    <source>
        <strain evidence="2 3">Pla22</strain>
    </source>
</reference>
<name>A0A5C5WWR5_9BACT</name>
<sequence>MNQRMHLSIGALITKDRRTAPRYSLLLFVLACTLVSMLVAWVGITGSPTRTPGFPLFEERPIAFVVPGQLVHEVTRDLYHEPTGVAATVTLRIELSHDRVLSYSIEHCLDDTGSYGYHLADAVHHKNSALLSDYIRWKIDSVNGSGVTRDVSVTQVVPIYP</sequence>
<feature type="transmembrane region" description="Helical" evidence="1">
    <location>
        <begin position="25"/>
        <end position="44"/>
    </location>
</feature>